<keyword evidence="3" id="KW-0472">Membrane</keyword>
<comment type="caution">
    <text evidence="4">The sequence shown here is derived from an EMBL/GenBank/DDBJ whole genome shotgun (WGS) entry which is preliminary data.</text>
</comment>
<keyword evidence="1" id="KW-0175">Coiled coil</keyword>
<feature type="transmembrane region" description="Helical" evidence="3">
    <location>
        <begin position="747"/>
        <end position="770"/>
    </location>
</feature>
<keyword evidence="3" id="KW-0812">Transmembrane</keyword>
<evidence type="ECO:0000313" key="4">
    <source>
        <dbReference type="EMBL" id="CAD8172893.1"/>
    </source>
</evidence>
<feature type="transmembrane region" description="Helical" evidence="3">
    <location>
        <begin position="681"/>
        <end position="701"/>
    </location>
</feature>
<feature type="region of interest" description="Disordered" evidence="2">
    <location>
        <begin position="549"/>
        <end position="576"/>
    </location>
</feature>
<sequence length="878" mass="105065">MNNQNTYQNSGVDSQNIKTLYFNQNYPSGFELFELKRKIYRPINFEDGLIYSRISEQGQDYQIKHIKLYNLIISKVQLDKNQKEGKGEEIIFNYDKEFEELLNQNETTSSLLKSIDYYPSETEIILRQQINQQIFEFEKVNDNSVTFCLIYENQELSEIDQQINQYKQIFGQNRQTNIVIVINGKEKHKFNDQVKFQEDIKENKCNICYTYEYKDCIFLVIDEEQSLIKLLNWIYRGIFKHFQSQYCYVGFLSIQVDVNKFQLMDQMMTKENYCGATGYYNLFHDKGDFSLINLNNSFIGYMNFLNYQFQIDSLASLKRFHNPFFSYYKWNECYKYFDSYFEDLEREQQQGNINLHLNSLFPQKIYESSKKEFFSLSSNLGEKKIFENDQVQIFLELSNKIKSIHICNDQALQLHGNRYKFILTLRNLQTKITLSEVLFLYTFSPYQLLYNVTSNAYLKVLLSIFWPLTLFLLILMFVLLVLQYSIGVSMVKKKQKLMYLMLNNDELQIKFGQKLKRIDNISKYEYSSELKTKEKVYRFENLIKELNEHQKKKENKPSTYSNSSQQFNNENNQQQDSLLQQNAQSEQIFKISTQLISEKKIDKYYKNLFSFTQIVQLYCSGIVILNLIITYGSNIISEDPNVQQYVTIFGIIVFIGVFLLRNLSFTKQQFLYIILLINRRSIVMTFYIFLNMLITIVYSEMYHLLRIKIQPKEYRKQIKKLSQYLSLNIFLLIILYILETAMNFEGYILSVIIFYNLIIYLLDSFVVIVAKLKEFFNKPINNGSNGPQQSQRKLKKENFFEKYLDIIYNYLIDLKEEDIKKQEQAQQEKQNEQNKLKEILQKEENQSLNEIKLNFIEPEDMNFKDNINRSIQQSNYFE</sequence>
<feature type="transmembrane region" description="Helical" evidence="3">
    <location>
        <begin position="608"/>
        <end position="630"/>
    </location>
</feature>
<dbReference type="Proteomes" id="UP000689195">
    <property type="component" value="Unassembled WGS sequence"/>
</dbReference>
<gene>
    <name evidence="4" type="ORF">PPENT_87.1.T0580111</name>
</gene>
<feature type="transmembrane region" description="Helical" evidence="3">
    <location>
        <begin position="721"/>
        <end position="738"/>
    </location>
</feature>
<organism evidence="4 5">
    <name type="scientific">Paramecium pentaurelia</name>
    <dbReference type="NCBI Taxonomy" id="43138"/>
    <lineage>
        <taxon>Eukaryota</taxon>
        <taxon>Sar</taxon>
        <taxon>Alveolata</taxon>
        <taxon>Ciliophora</taxon>
        <taxon>Intramacronucleata</taxon>
        <taxon>Oligohymenophorea</taxon>
        <taxon>Peniculida</taxon>
        <taxon>Parameciidae</taxon>
        <taxon>Paramecium</taxon>
    </lineage>
</organism>
<evidence type="ECO:0008006" key="6">
    <source>
        <dbReference type="Google" id="ProtNLM"/>
    </source>
</evidence>
<reference evidence="4" key="1">
    <citation type="submission" date="2021-01" db="EMBL/GenBank/DDBJ databases">
        <authorList>
            <consortium name="Genoscope - CEA"/>
            <person name="William W."/>
        </authorList>
    </citation>
    <scope>NUCLEOTIDE SEQUENCE</scope>
</reference>
<feature type="transmembrane region" description="Helical" evidence="3">
    <location>
        <begin position="464"/>
        <end position="491"/>
    </location>
</feature>
<name>A0A8S1V8S2_9CILI</name>
<keyword evidence="5" id="KW-1185">Reference proteome</keyword>
<evidence type="ECO:0000256" key="3">
    <source>
        <dbReference type="SAM" id="Phobius"/>
    </source>
</evidence>
<dbReference type="OrthoDB" id="311299at2759"/>
<evidence type="ECO:0000313" key="5">
    <source>
        <dbReference type="Proteomes" id="UP000689195"/>
    </source>
</evidence>
<dbReference type="AlphaFoldDB" id="A0A8S1V8S2"/>
<feature type="transmembrane region" description="Helical" evidence="3">
    <location>
        <begin position="642"/>
        <end position="660"/>
    </location>
</feature>
<dbReference type="EMBL" id="CAJJDO010000058">
    <property type="protein sequence ID" value="CAD8172893.1"/>
    <property type="molecule type" value="Genomic_DNA"/>
</dbReference>
<feature type="coiled-coil region" evidence="1">
    <location>
        <begin position="812"/>
        <end position="849"/>
    </location>
</feature>
<protein>
    <recommendedName>
        <fullName evidence="6">Transmembrane protein</fullName>
    </recommendedName>
</protein>
<proteinExistence type="predicted"/>
<evidence type="ECO:0000256" key="2">
    <source>
        <dbReference type="SAM" id="MobiDB-lite"/>
    </source>
</evidence>
<accession>A0A8S1V8S2</accession>
<feature type="compositionally biased region" description="Low complexity" evidence="2">
    <location>
        <begin position="561"/>
        <end position="576"/>
    </location>
</feature>
<keyword evidence="3" id="KW-1133">Transmembrane helix</keyword>
<evidence type="ECO:0000256" key="1">
    <source>
        <dbReference type="SAM" id="Coils"/>
    </source>
</evidence>